<dbReference type="Proteomes" id="UP000031631">
    <property type="component" value="Chromosome"/>
</dbReference>
<keyword evidence="1" id="KW-0812">Transmembrane</keyword>
<sequence>MGSYPGFLFPEHSRCFPGQRWVNISLRTLHLIGLSGAGYGFFVHGHEMNWEAFLLLTIFSGTAMMLISIWSNGIWLLQLRGQAIMLKLLLLALALALPPWRAALFVGVLVISGLISHAPGNVRYYSLLYGRRIDHLPASS</sequence>
<keyword evidence="1" id="KW-0472">Membrane</keyword>
<name>A0A7U6GJB6_9GAMM</name>
<evidence type="ECO:0000313" key="2">
    <source>
        <dbReference type="EMBL" id="BAO44654.1"/>
    </source>
</evidence>
<feature type="transmembrane region" description="Helical" evidence="1">
    <location>
        <begin position="21"/>
        <end position="42"/>
    </location>
</feature>
<organism evidence="2 3">
    <name type="scientific">Thiolapillus brandeum</name>
    <dbReference type="NCBI Taxonomy" id="1076588"/>
    <lineage>
        <taxon>Bacteria</taxon>
        <taxon>Pseudomonadati</taxon>
        <taxon>Pseudomonadota</taxon>
        <taxon>Gammaproteobacteria</taxon>
        <taxon>Chromatiales</taxon>
        <taxon>Sedimenticolaceae</taxon>
        <taxon>Thiolapillus</taxon>
    </lineage>
</organism>
<protein>
    <submittedName>
        <fullName evidence="2">Uncharacterized protein</fullName>
    </submittedName>
</protein>
<gene>
    <name evidence="2" type="ORF">TBH_C1737</name>
</gene>
<evidence type="ECO:0000256" key="1">
    <source>
        <dbReference type="SAM" id="Phobius"/>
    </source>
</evidence>
<reference evidence="2 3" key="1">
    <citation type="journal article" date="2014" name="PLoS ONE">
        <title>Physiological and genomic features of a novel sulfur-oxidizing gammaproteobacterium belonging to a previously uncultivated symbiotic lineage isolated from a hydrothermal vent.</title>
        <authorList>
            <person name="Nunoura T."/>
            <person name="Takaki Y."/>
            <person name="Kazama H."/>
            <person name="Kakuta J."/>
            <person name="Shimamura S."/>
            <person name="Makita H."/>
            <person name="Hirai M."/>
            <person name="Miyazaki M."/>
            <person name="Takai K."/>
        </authorList>
    </citation>
    <scope>NUCLEOTIDE SEQUENCE [LARGE SCALE GENOMIC DNA]</scope>
    <source>
        <strain evidence="2 3">Hiromi1</strain>
    </source>
</reference>
<accession>A0A7U6GJB6</accession>
<dbReference type="KEGG" id="tbn:TBH_C1737"/>
<feature type="transmembrane region" description="Helical" evidence="1">
    <location>
        <begin position="89"/>
        <end position="115"/>
    </location>
</feature>
<dbReference type="OrthoDB" id="6118617at2"/>
<dbReference type="EMBL" id="AP012273">
    <property type="protein sequence ID" value="BAO44654.1"/>
    <property type="molecule type" value="Genomic_DNA"/>
</dbReference>
<evidence type="ECO:0000313" key="3">
    <source>
        <dbReference type="Proteomes" id="UP000031631"/>
    </source>
</evidence>
<keyword evidence="3" id="KW-1185">Reference proteome</keyword>
<keyword evidence="1" id="KW-1133">Transmembrane helix</keyword>
<dbReference type="AlphaFoldDB" id="A0A7U6GJB6"/>
<proteinExistence type="predicted"/>
<dbReference type="RefSeq" id="WP_041067713.1">
    <property type="nucleotide sequence ID" value="NZ_AP012273.1"/>
</dbReference>
<feature type="transmembrane region" description="Helical" evidence="1">
    <location>
        <begin position="54"/>
        <end position="77"/>
    </location>
</feature>